<dbReference type="PANTHER" id="PTHR33526">
    <property type="entry name" value="OS07G0123800 PROTEIN"/>
    <property type="match status" value="1"/>
</dbReference>
<dbReference type="AlphaFoldDB" id="A0A498IVU4"/>
<sequence length="105" mass="12058">MTTSKAKKQSRFSEQRCRRVVVQRKRENNKAASVESSDVHRRPIVIQPTDTMNGMGMRGYSVGLKMGRIDDETACSFREDEVDVKADLYPRSRSYAVRRRNVGFA</sequence>
<dbReference type="PANTHER" id="PTHR33526:SF20">
    <property type="entry name" value="VQ DOMAIN-CONTAINING PROTEIN"/>
    <property type="match status" value="1"/>
</dbReference>
<organism evidence="2 3">
    <name type="scientific">Malus domestica</name>
    <name type="common">Apple</name>
    <name type="synonym">Pyrus malus</name>
    <dbReference type="NCBI Taxonomy" id="3750"/>
    <lineage>
        <taxon>Eukaryota</taxon>
        <taxon>Viridiplantae</taxon>
        <taxon>Streptophyta</taxon>
        <taxon>Embryophyta</taxon>
        <taxon>Tracheophyta</taxon>
        <taxon>Spermatophyta</taxon>
        <taxon>Magnoliopsida</taxon>
        <taxon>eudicotyledons</taxon>
        <taxon>Gunneridae</taxon>
        <taxon>Pentapetalae</taxon>
        <taxon>rosids</taxon>
        <taxon>fabids</taxon>
        <taxon>Rosales</taxon>
        <taxon>Rosaceae</taxon>
        <taxon>Amygdaloideae</taxon>
        <taxon>Maleae</taxon>
        <taxon>Malus</taxon>
    </lineage>
</organism>
<proteinExistence type="predicted"/>
<dbReference type="Proteomes" id="UP000290289">
    <property type="component" value="Chromosome 10"/>
</dbReference>
<gene>
    <name evidence="2" type="ORF">DVH24_034398</name>
</gene>
<accession>A0A498IVU4</accession>
<evidence type="ECO:0000313" key="3">
    <source>
        <dbReference type="Proteomes" id="UP000290289"/>
    </source>
</evidence>
<dbReference type="EMBL" id="RDQH01000336">
    <property type="protein sequence ID" value="RXH87498.1"/>
    <property type="molecule type" value="Genomic_DNA"/>
</dbReference>
<name>A0A498IVU4_MALDO</name>
<protein>
    <submittedName>
        <fullName evidence="2">Uncharacterized protein</fullName>
    </submittedName>
</protein>
<reference evidence="2 3" key="1">
    <citation type="submission" date="2018-10" db="EMBL/GenBank/DDBJ databases">
        <title>A high-quality apple genome assembly.</title>
        <authorList>
            <person name="Hu J."/>
        </authorList>
    </citation>
    <scope>NUCLEOTIDE SEQUENCE [LARGE SCALE GENOMIC DNA]</scope>
    <source>
        <strain evidence="3">cv. HFTH1</strain>
        <tissue evidence="2">Young leaf</tissue>
    </source>
</reference>
<evidence type="ECO:0000256" key="1">
    <source>
        <dbReference type="SAM" id="MobiDB-lite"/>
    </source>
</evidence>
<comment type="caution">
    <text evidence="2">The sequence shown here is derived from an EMBL/GenBank/DDBJ whole genome shotgun (WGS) entry which is preliminary data.</text>
</comment>
<evidence type="ECO:0000313" key="2">
    <source>
        <dbReference type="EMBL" id="RXH87498.1"/>
    </source>
</evidence>
<keyword evidence="3" id="KW-1185">Reference proteome</keyword>
<feature type="region of interest" description="Disordered" evidence="1">
    <location>
        <begin position="23"/>
        <end position="56"/>
    </location>
</feature>